<dbReference type="EMBL" id="JAHFYH010000001">
    <property type="protein sequence ID" value="KAH0238081.1"/>
    <property type="molecule type" value="Genomic_DNA"/>
</dbReference>
<reference evidence="1" key="2">
    <citation type="submission" date="2021-08" db="EMBL/GenBank/DDBJ databases">
        <authorList>
            <person name="Gostincar C."/>
            <person name="Sun X."/>
            <person name="Song Z."/>
            <person name="Gunde-Cimerman N."/>
        </authorList>
    </citation>
    <scope>NUCLEOTIDE SEQUENCE</scope>
    <source>
        <strain evidence="1">EXF-8016</strain>
    </source>
</reference>
<dbReference type="Proteomes" id="UP000767238">
    <property type="component" value="Unassembled WGS sequence"/>
</dbReference>
<proteinExistence type="predicted"/>
<evidence type="ECO:0000313" key="2">
    <source>
        <dbReference type="Proteomes" id="UP000767238"/>
    </source>
</evidence>
<name>A0A9P8GTT6_AURME</name>
<sequence length="152" mass="17384">MMSLQLTTRSDCYIAKTLLDPLYDNQSAYTSGITTIMGFPFPECPGPDTYIEAERDFVQPAPMDELPGPKFIRWMVPSNYPGGSVWIMQILVLGPDERIFDRMTYDDNKIYWSRDTRTHLTREATCASAGLHNNYRVFVSTRVHSDSLDKTT</sequence>
<protein>
    <submittedName>
        <fullName evidence="1">Uncharacterized protein</fullName>
    </submittedName>
</protein>
<comment type="caution">
    <text evidence="1">The sequence shown here is derived from an EMBL/GenBank/DDBJ whole genome shotgun (WGS) entry which is preliminary data.</text>
</comment>
<organism evidence="1 2">
    <name type="scientific">Aureobasidium melanogenum</name>
    <name type="common">Aureobasidium pullulans var. melanogenum</name>
    <dbReference type="NCBI Taxonomy" id="46634"/>
    <lineage>
        <taxon>Eukaryota</taxon>
        <taxon>Fungi</taxon>
        <taxon>Dikarya</taxon>
        <taxon>Ascomycota</taxon>
        <taxon>Pezizomycotina</taxon>
        <taxon>Dothideomycetes</taxon>
        <taxon>Dothideomycetidae</taxon>
        <taxon>Dothideales</taxon>
        <taxon>Saccotheciaceae</taxon>
        <taxon>Aureobasidium</taxon>
    </lineage>
</organism>
<feature type="non-terminal residue" evidence="1">
    <location>
        <position position="152"/>
    </location>
</feature>
<accession>A0A9P8GTT6</accession>
<gene>
    <name evidence="1" type="ORF">KCV03_g281</name>
</gene>
<evidence type="ECO:0000313" key="1">
    <source>
        <dbReference type="EMBL" id="KAH0238081.1"/>
    </source>
</evidence>
<reference evidence="1" key="1">
    <citation type="journal article" date="2021" name="J Fungi (Basel)">
        <title>Virulence traits and population genomics of the black yeast Aureobasidium melanogenum.</title>
        <authorList>
            <person name="Cernosa A."/>
            <person name="Sun X."/>
            <person name="Gostincar C."/>
            <person name="Fang C."/>
            <person name="Gunde-Cimerman N."/>
            <person name="Song Z."/>
        </authorList>
    </citation>
    <scope>NUCLEOTIDE SEQUENCE</scope>
    <source>
        <strain evidence="1">EXF-8016</strain>
    </source>
</reference>
<dbReference type="AlphaFoldDB" id="A0A9P8GTT6"/>